<protein>
    <submittedName>
        <fullName evidence="7">CDP-glycerol glycerophosphotransferase family protein</fullName>
    </submittedName>
</protein>
<dbReference type="SUPFAM" id="SSF53756">
    <property type="entry name" value="UDP-Glycosyltransferase/glycogen phosphorylase"/>
    <property type="match status" value="1"/>
</dbReference>
<reference evidence="7 8" key="3">
    <citation type="submission" date="2023-06" db="EMBL/GenBank/DDBJ databases">
        <authorList>
            <person name="Zeman M."/>
            <person name="Kubasova T."/>
            <person name="Jahodarova E."/>
            <person name="Nykrynova M."/>
            <person name="Rychlik I."/>
        </authorList>
    </citation>
    <scope>NUCLEOTIDE SEQUENCE [LARGE SCALE GENOMIC DNA]</scope>
    <source>
        <strain evidence="7 8">ET39</strain>
    </source>
</reference>
<keyword evidence="6" id="KW-0472">Membrane</keyword>
<gene>
    <name evidence="7" type="ORF">QUV96_03205</name>
</gene>
<accession>A0ABT7UB90</accession>
<evidence type="ECO:0000256" key="4">
    <source>
        <dbReference type="ARBA" id="ARBA00022679"/>
    </source>
</evidence>
<dbReference type="EMBL" id="JAUDCG010000010">
    <property type="protein sequence ID" value="MDM8156645.1"/>
    <property type="molecule type" value="Genomic_DNA"/>
</dbReference>
<evidence type="ECO:0000256" key="3">
    <source>
        <dbReference type="ARBA" id="ARBA00022475"/>
    </source>
</evidence>
<evidence type="ECO:0000256" key="1">
    <source>
        <dbReference type="ARBA" id="ARBA00004202"/>
    </source>
</evidence>
<name>A0ABT7UB90_9FIRM</name>
<evidence type="ECO:0000313" key="7">
    <source>
        <dbReference type="EMBL" id="MDM8156645.1"/>
    </source>
</evidence>
<dbReference type="Proteomes" id="UP001529340">
    <property type="component" value="Unassembled WGS sequence"/>
</dbReference>
<dbReference type="PANTHER" id="PTHR37316">
    <property type="entry name" value="TEICHOIC ACID GLYCEROL-PHOSPHATE PRIMASE"/>
    <property type="match status" value="1"/>
</dbReference>
<reference evidence="8" key="2">
    <citation type="submission" date="2023-06" db="EMBL/GenBank/DDBJ databases">
        <title>Identification and characterization of horizontal gene transfer across gut microbiota members of farm animals based on homology search.</title>
        <authorList>
            <person name="Zeman M."/>
            <person name="Kubasova T."/>
            <person name="Jahodarova E."/>
            <person name="Nykrynova M."/>
            <person name="Rychlik I."/>
        </authorList>
    </citation>
    <scope>NUCLEOTIDE SEQUENCE [LARGE SCALE GENOMIC DNA]</scope>
    <source>
        <strain evidence="8">ET39</strain>
    </source>
</reference>
<dbReference type="InterPro" id="IPR043148">
    <property type="entry name" value="TagF_C"/>
</dbReference>
<keyword evidence="8" id="KW-1185">Reference proteome</keyword>
<sequence>MGIKKRIVNIMLAICNFFVKMRPIKKDQIAFVTLESRQLESDLKLLYDALETKDYHLVIVSTSFQKNNLWTNFLYFLNLIKQVFVINTSALVIINDNNYVISRCKRKGVKVLQVWHAAGAIKKFGNVIPREYPIANYDYVICNGSYWKEPYSAAFGVSQEQVIVTGMPRLDHLCDPEFIAYARRRLYQLHPELKYKKIVLYAPTFRGDIYQGVEQVSIDAKRFIKELGSEYALLYKLHPLLKDEKLSSDRRVYNMNRYDLHELFCIADVLVSDFSSIIFDFSLLDKPIYYYVPDLEQYLDERGCFVNYRQLMDGCMAFDEDQLFDLIRSGKKGNEQILRSRFLDHADGKNLDRVLQLIDTILHQPMQER</sequence>
<dbReference type="InterPro" id="IPR051612">
    <property type="entry name" value="Teichoic_Acid_Biosynth"/>
</dbReference>
<evidence type="ECO:0000256" key="5">
    <source>
        <dbReference type="ARBA" id="ARBA00022944"/>
    </source>
</evidence>
<dbReference type="InterPro" id="IPR007554">
    <property type="entry name" value="Glycerophosphate_synth"/>
</dbReference>
<keyword evidence="4" id="KW-0808">Transferase</keyword>
<organism evidence="7 8">
    <name type="scientific">Amedibacillus dolichus</name>
    <dbReference type="NCBI Taxonomy" id="31971"/>
    <lineage>
        <taxon>Bacteria</taxon>
        <taxon>Bacillati</taxon>
        <taxon>Bacillota</taxon>
        <taxon>Erysipelotrichia</taxon>
        <taxon>Erysipelotrichales</taxon>
        <taxon>Erysipelotrichaceae</taxon>
        <taxon>Amedibacillus</taxon>
    </lineage>
</organism>
<keyword evidence="5" id="KW-0777">Teichoic acid biosynthesis</keyword>
<dbReference type="RefSeq" id="WP_289607114.1">
    <property type="nucleotide sequence ID" value="NZ_JAUDCG010000010.1"/>
</dbReference>
<proteinExistence type="inferred from homology"/>
<dbReference type="Gene3D" id="3.40.50.12580">
    <property type="match status" value="1"/>
</dbReference>
<evidence type="ECO:0000256" key="6">
    <source>
        <dbReference type="ARBA" id="ARBA00023136"/>
    </source>
</evidence>
<dbReference type="PANTHER" id="PTHR37316:SF1">
    <property type="entry name" value="TEICHOIC ACID GLYCEROL-PHOSPHATE PRIMASE"/>
    <property type="match status" value="1"/>
</dbReference>
<reference evidence="7 8" key="1">
    <citation type="submission" date="2023-06" db="EMBL/GenBank/DDBJ databases">
        <title>Identification and characterization of horizontal gene transfer across gut microbiota members of farm animals based on homology search.</title>
        <authorList>
            <person name="Schwarzerova J."/>
            <person name="Nykrynova M."/>
            <person name="Jureckova K."/>
            <person name="Cejkova D."/>
            <person name="Rychlik I."/>
        </authorList>
    </citation>
    <scope>NUCLEOTIDE SEQUENCE [LARGE SCALE GENOMIC DNA]</scope>
    <source>
        <strain evidence="7 8">ET39</strain>
    </source>
</reference>
<keyword evidence="3" id="KW-1003">Cell membrane</keyword>
<comment type="similarity">
    <text evidence="2">Belongs to the CDP-glycerol glycerophosphotransferase family.</text>
</comment>
<evidence type="ECO:0000313" key="8">
    <source>
        <dbReference type="Proteomes" id="UP001529340"/>
    </source>
</evidence>
<dbReference type="InterPro" id="IPR043149">
    <property type="entry name" value="TagF_N"/>
</dbReference>
<dbReference type="Pfam" id="PF04464">
    <property type="entry name" value="Glyphos_transf"/>
    <property type="match status" value="1"/>
</dbReference>
<comment type="subcellular location">
    <subcellularLocation>
        <location evidence="1">Cell membrane</location>
        <topology evidence="1">Peripheral membrane protein</topology>
    </subcellularLocation>
</comment>
<evidence type="ECO:0000256" key="2">
    <source>
        <dbReference type="ARBA" id="ARBA00010488"/>
    </source>
</evidence>
<dbReference type="Gene3D" id="3.40.50.11820">
    <property type="match status" value="1"/>
</dbReference>
<comment type="caution">
    <text evidence="7">The sequence shown here is derived from an EMBL/GenBank/DDBJ whole genome shotgun (WGS) entry which is preliminary data.</text>
</comment>